<feature type="transmembrane region" description="Helical" evidence="2">
    <location>
        <begin position="281"/>
        <end position="302"/>
    </location>
</feature>
<keyword evidence="2" id="KW-0812">Transmembrane</keyword>
<proteinExistence type="predicted"/>
<keyword evidence="4" id="KW-1185">Reference proteome</keyword>
<dbReference type="RefSeq" id="WP_068753701.1">
    <property type="nucleotide sequence ID" value="NZ_KQ950180.1"/>
</dbReference>
<dbReference type="AlphaFoldDB" id="A0A147KLT8"/>
<name>A0A147KLT8_THECS</name>
<dbReference type="Proteomes" id="UP000074382">
    <property type="component" value="Unassembled WGS sequence"/>
</dbReference>
<evidence type="ECO:0000256" key="2">
    <source>
        <dbReference type="SAM" id="Phobius"/>
    </source>
</evidence>
<feature type="transmembrane region" description="Helical" evidence="2">
    <location>
        <begin position="314"/>
        <end position="334"/>
    </location>
</feature>
<organism evidence="3 4">
    <name type="scientific">Thermobifida cellulosilytica TB100</name>
    <dbReference type="NCBI Taxonomy" id="665004"/>
    <lineage>
        <taxon>Bacteria</taxon>
        <taxon>Bacillati</taxon>
        <taxon>Actinomycetota</taxon>
        <taxon>Actinomycetes</taxon>
        <taxon>Streptosporangiales</taxon>
        <taxon>Nocardiopsidaceae</taxon>
        <taxon>Thermobifida</taxon>
    </lineage>
</organism>
<comment type="caution">
    <text evidence="3">The sequence shown here is derived from an EMBL/GenBank/DDBJ whole genome shotgun (WGS) entry which is preliminary data.</text>
</comment>
<dbReference type="Gene3D" id="3.40.50.2300">
    <property type="match status" value="2"/>
</dbReference>
<evidence type="ECO:0000313" key="3">
    <source>
        <dbReference type="EMBL" id="KUP98264.1"/>
    </source>
</evidence>
<feature type="region of interest" description="Disordered" evidence="1">
    <location>
        <begin position="204"/>
        <end position="223"/>
    </location>
</feature>
<dbReference type="PATRIC" id="fig|665004.4.peg.952"/>
<accession>A0A147KLT8</accession>
<dbReference type="OrthoDB" id="3440574at2"/>
<dbReference type="InterPro" id="IPR028082">
    <property type="entry name" value="Peripla_BP_I"/>
</dbReference>
<protein>
    <recommendedName>
        <fullName evidence="5">Leucine-binding protein domain-containing protein</fullName>
    </recommendedName>
</protein>
<evidence type="ECO:0000256" key="1">
    <source>
        <dbReference type="SAM" id="MobiDB-lite"/>
    </source>
</evidence>
<keyword evidence="2" id="KW-1133">Transmembrane helix</keyword>
<dbReference type="SUPFAM" id="SSF53822">
    <property type="entry name" value="Periplasmic binding protein-like I"/>
    <property type="match status" value="1"/>
</dbReference>
<feature type="region of interest" description="Disordered" evidence="1">
    <location>
        <begin position="502"/>
        <end position="536"/>
    </location>
</feature>
<evidence type="ECO:0008006" key="5">
    <source>
        <dbReference type="Google" id="ProtNLM"/>
    </source>
</evidence>
<dbReference type="STRING" id="665004.AC529_02125"/>
<keyword evidence="2" id="KW-0472">Membrane</keyword>
<sequence>MESVDYAPEFLRAYDRLRAPFDERRQFDNRRRAARLVRRRRPWRDLLDDDDPVREQRPAPLLQLRAASEEDAATVTGMLEERSGDDPVAVLSRCESRGEAAPPYAGATAYQTVRRTEEDVSALVDELRRGRGRRIDGPRLRAVRPLEFPRTQSLLDLFAVYGETYRERHRAEDEEYPGGRRDHRNPLVVAEALWRKARKRREARKAVPEREEQAGEDRGDGQPRRGVLRRIGAAARRTLDDGVGLVGKGYTGLYLGTSRLLQFLGAGRADAGFTFDRFDQWVMTPLGMLINFLLGLSLLLGIRNIPDLEALERVLTVLLLVLLVLLRALLYLGLSQPWRPYRWLPRQPYLPRGASAAPHHRAVTQHVGETYRRLQAAHAEGDRRDLRDQARMLRLLLVNALLEDLAAAYPERHRYRTGFHRPALVADRYATRWRGGGEDSPERDADLVRLIEQVRAEQYAPDPLVVVEVVADPAPPAARETGSAVRELTAWADRRRRVAHLGPSRTVSVDIGPGAGEREQHRGRVRGAERTEPTTAQRWRNAATAAGVGAVVLLLLVGTVAVLDLFHRRNGNECWRPLLTEPGVAQAQRGGSTEVWDCVGYTDGSFVFHPSLEAVQERIEAQNDLAVSGKEPYVTVVYFGQMSFRKDDSRTAGVKGELMGLAVRQYHHNRYAPEGVPRIRLLIANAGYRWEHGAAVAEWIGQRISEDDIVAAVGFGQSMETTRETIRKLSGYALPMVSSTATYDYIGTLEEAGEEGGGEGKEDFYSDFFFPTAPSNSRVADQTAELVAAGRVGGEVRNVLALAYTAEAELYGPHLAKEFIRALESRDGSVRGRVDGYSDVAELGSVVDDICRDGYQPDLVYYAGRSPDFGYFLDELNASSGCIEKVTVLASDDIAQYVADKADKLKDRAISVYYTPLAMRETVKPEFREDLDTLAEELGEDNASVAHAAMAHDALTVVSTALMDAAALLPGPRGRSAAFPALLLPEIQEIEDLAGASGDLDLTSDGGHWYDRKLVLLATVDGEGDQELVAECGRAAHRSQPPLGSAEEGGAAEGQALLGAVDEDGCRWYR</sequence>
<feature type="compositionally biased region" description="Basic and acidic residues" evidence="1">
    <location>
        <begin position="516"/>
        <end position="532"/>
    </location>
</feature>
<gene>
    <name evidence="3" type="ORF">AC529_02125</name>
</gene>
<evidence type="ECO:0000313" key="4">
    <source>
        <dbReference type="Proteomes" id="UP000074382"/>
    </source>
</evidence>
<dbReference type="EMBL" id="LGEM01000012">
    <property type="protein sequence ID" value="KUP98264.1"/>
    <property type="molecule type" value="Genomic_DNA"/>
</dbReference>
<reference evidence="4" key="1">
    <citation type="journal article" date="2017" name="Acta Aliment.">
        <title>Plant polysaccharide degrading enzyme system of Thermpbifida cellulosilytica TB100 revealed by de novo genome project data.</title>
        <authorList>
            <person name="Toth A."/>
            <person name="Baka E."/>
            <person name="Luzics S."/>
            <person name="Bata-Vidacs I."/>
            <person name="Nagy I."/>
            <person name="Balint B."/>
            <person name="Herceg R."/>
            <person name="Olasz F."/>
            <person name="Wilk T."/>
            <person name="Nagy T."/>
            <person name="Kriszt B."/>
            <person name="Nagy I."/>
            <person name="Kukolya J."/>
        </authorList>
    </citation>
    <scope>NUCLEOTIDE SEQUENCE [LARGE SCALE GENOMIC DNA]</scope>
    <source>
        <strain evidence="4">TB100</strain>
    </source>
</reference>